<feature type="compositionally biased region" description="Polar residues" evidence="3">
    <location>
        <begin position="367"/>
        <end position="376"/>
    </location>
</feature>
<gene>
    <name evidence="5" type="ORF">D9611_006392</name>
</gene>
<feature type="compositionally biased region" description="Low complexity" evidence="3">
    <location>
        <begin position="393"/>
        <end position="402"/>
    </location>
</feature>
<accession>A0A8H5C8J5</accession>
<name>A0A8H5C8J5_9AGAR</name>
<evidence type="ECO:0000313" key="5">
    <source>
        <dbReference type="EMBL" id="KAF5336113.1"/>
    </source>
</evidence>
<feature type="domain" description="ELYS-like" evidence="4">
    <location>
        <begin position="45"/>
        <end position="256"/>
    </location>
</feature>
<evidence type="ECO:0000259" key="4">
    <source>
        <dbReference type="Pfam" id="PF13934"/>
    </source>
</evidence>
<feature type="compositionally biased region" description="Acidic residues" evidence="3">
    <location>
        <begin position="627"/>
        <end position="640"/>
    </location>
</feature>
<dbReference type="InterPro" id="IPR025151">
    <property type="entry name" value="ELYS_dom"/>
</dbReference>
<evidence type="ECO:0000256" key="2">
    <source>
        <dbReference type="ARBA" id="ARBA00023242"/>
    </source>
</evidence>
<feature type="compositionally biased region" description="Polar residues" evidence="3">
    <location>
        <begin position="413"/>
        <end position="424"/>
    </location>
</feature>
<feature type="compositionally biased region" description="Pro residues" evidence="3">
    <location>
        <begin position="381"/>
        <end position="392"/>
    </location>
</feature>
<sequence>MEEGASSPHGVAALSGLFDVSSNGFAFRAPRPEEIANRRADMDDKLIFDTLLIAGGVRDPDFLYPPKDVQALQRLLEAIESSSYDTLKKRTLVYYLLKWHQDGRENAFKIQYAIPPQFAALADAYWHLDAGSNVPKAVSILSDSRLNRDYASKIIRAISLSPQPGPLILKYVRTAKPPLVQPPDMLRYVVALAESSILEAWQYQRTFSEADEMRPRLFKRILDWSISPNVQPSALKSLISLPLSSFEQKLLNEHALKPQEDYDASAIATLQDLVCVRYIELGKYIEAIKMDRKFSASGFDGQESSDRRAMIRELYESLSPVEKQMVEVEIAPNRKEKSQLDSAPAPVLAESSNLSQSWEEVPVPENLNKSTSTPLRNIQIPPTPPSKEPPFTLPTATAPPVAGSRATSPPILQVSSTPSISANGFTPRKSVQRSPHPAQALGIGRPSLSGVGQRLAFNAKATVSSPASGMKFPVGSSKPVSHASSTPTQPVFVSTTNQANAFYQPKPTSQKRPLPEEEEREEAEKEEEEEPVAPEPISGRTEVTETMALDDTPQSPQELEPVPGWKDTEDANELNQSIFGGASRPSAQRPLRETISAPRRASAAKEKVSGKQESRKRQKQPPGAFAADDEVHDSEAEAEAEAERQLKTRKRTTHPRASRAHAQAHAQEAAASPSVKPLRRTKRSVRQIPGGLMDDEDGDGEEEEEGDKLAPLREPSPPPITAKRTVRKARSVASPSEAGSDGEGAPSGRRRSSRLTTTGSLNNLSPEAARGEPAPKARKTARASTSKRKK</sequence>
<dbReference type="Pfam" id="PF13934">
    <property type="entry name" value="ELYS"/>
    <property type="match status" value="1"/>
</dbReference>
<feature type="compositionally biased region" description="Low complexity" evidence="3">
    <location>
        <begin position="754"/>
        <end position="765"/>
    </location>
</feature>
<feature type="compositionally biased region" description="Polar residues" evidence="3">
    <location>
        <begin position="498"/>
        <end position="510"/>
    </location>
</feature>
<feature type="compositionally biased region" description="Low complexity" evidence="3">
    <location>
        <begin position="660"/>
        <end position="672"/>
    </location>
</feature>
<proteinExistence type="predicted"/>
<dbReference type="AlphaFoldDB" id="A0A8H5C8J5"/>
<reference evidence="5 6" key="1">
    <citation type="journal article" date="2020" name="ISME J.">
        <title>Uncovering the hidden diversity of litter-decomposition mechanisms in mushroom-forming fungi.</title>
        <authorList>
            <person name="Floudas D."/>
            <person name="Bentzer J."/>
            <person name="Ahren D."/>
            <person name="Johansson T."/>
            <person name="Persson P."/>
            <person name="Tunlid A."/>
        </authorList>
    </citation>
    <scope>NUCLEOTIDE SEQUENCE [LARGE SCALE GENOMIC DNA]</scope>
    <source>
        <strain evidence="5 6">CBS 175.51</strain>
    </source>
</reference>
<dbReference type="OrthoDB" id="20729at2759"/>
<feature type="region of interest" description="Disordered" evidence="3">
    <location>
        <begin position="498"/>
        <end position="790"/>
    </location>
</feature>
<feature type="compositionally biased region" description="Basic residues" evidence="3">
    <location>
        <begin position="647"/>
        <end position="659"/>
    </location>
</feature>
<comment type="subcellular location">
    <subcellularLocation>
        <location evidence="1">Nucleus</location>
    </subcellularLocation>
</comment>
<comment type="caution">
    <text evidence="5">The sequence shown here is derived from an EMBL/GenBank/DDBJ whole genome shotgun (WGS) entry which is preliminary data.</text>
</comment>
<dbReference type="EMBL" id="JAACJK010000059">
    <property type="protein sequence ID" value="KAF5336113.1"/>
    <property type="molecule type" value="Genomic_DNA"/>
</dbReference>
<feature type="compositionally biased region" description="Acidic residues" evidence="3">
    <location>
        <begin position="516"/>
        <end position="532"/>
    </location>
</feature>
<feature type="compositionally biased region" description="Acidic residues" evidence="3">
    <location>
        <begin position="693"/>
        <end position="706"/>
    </location>
</feature>
<protein>
    <recommendedName>
        <fullName evidence="4">ELYS-like domain-containing protein</fullName>
    </recommendedName>
</protein>
<dbReference type="GO" id="GO:0005634">
    <property type="term" value="C:nucleus"/>
    <property type="evidence" value="ECO:0007669"/>
    <property type="project" value="UniProtKB-SubCell"/>
</dbReference>
<feature type="region of interest" description="Disordered" evidence="3">
    <location>
        <begin position="332"/>
        <end position="438"/>
    </location>
</feature>
<feature type="compositionally biased region" description="Basic and acidic residues" evidence="3">
    <location>
        <begin position="603"/>
        <end position="615"/>
    </location>
</feature>
<evidence type="ECO:0000256" key="3">
    <source>
        <dbReference type="SAM" id="MobiDB-lite"/>
    </source>
</evidence>
<keyword evidence="6" id="KW-1185">Reference proteome</keyword>
<dbReference type="Proteomes" id="UP000541558">
    <property type="component" value="Unassembled WGS sequence"/>
</dbReference>
<keyword evidence="2" id="KW-0539">Nucleus</keyword>
<evidence type="ECO:0000256" key="1">
    <source>
        <dbReference type="ARBA" id="ARBA00004123"/>
    </source>
</evidence>
<organism evidence="5 6">
    <name type="scientific">Ephemerocybe angulata</name>
    <dbReference type="NCBI Taxonomy" id="980116"/>
    <lineage>
        <taxon>Eukaryota</taxon>
        <taxon>Fungi</taxon>
        <taxon>Dikarya</taxon>
        <taxon>Basidiomycota</taxon>
        <taxon>Agaricomycotina</taxon>
        <taxon>Agaricomycetes</taxon>
        <taxon>Agaricomycetidae</taxon>
        <taxon>Agaricales</taxon>
        <taxon>Agaricineae</taxon>
        <taxon>Psathyrellaceae</taxon>
        <taxon>Ephemerocybe</taxon>
    </lineage>
</organism>
<feature type="compositionally biased region" description="Basic residues" evidence="3">
    <location>
        <begin position="776"/>
        <end position="790"/>
    </location>
</feature>
<evidence type="ECO:0000313" key="6">
    <source>
        <dbReference type="Proteomes" id="UP000541558"/>
    </source>
</evidence>